<feature type="domain" description="VWFA" evidence="2">
    <location>
        <begin position="90"/>
        <end position="290"/>
    </location>
</feature>
<evidence type="ECO:0000313" key="3">
    <source>
        <dbReference type="EMBL" id="TMQ58379.1"/>
    </source>
</evidence>
<organism evidence="3 4">
    <name type="scientific">Eiseniibacteriota bacterium</name>
    <dbReference type="NCBI Taxonomy" id="2212470"/>
    <lineage>
        <taxon>Bacteria</taxon>
        <taxon>Candidatus Eiseniibacteriota</taxon>
    </lineage>
</organism>
<dbReference type="InterPro" id="IPR025738">
    <property type="entry name" value="BatD"/>
</dbReference>
<dbReference type="PANTHER" id="PTHR40940">
    <property type="entry name" value="PROTEIN BATD-RELATED"/>
    <property type="match status" value="1"/>
</dbReference>
<feature type="compositionally biased region" description="Basic residues" evidence="1">
    <location>
        <begin position="1187"/>
        <end position="1230"/>
    </location>
</feature>
<dbReference type="InterPro" id="IPR002035">
    <property type="entry name" value="VWF_A"/>
</dbReference>
<feature type="compositionally biased region" description="Basic and acidic residues" evidence="1">
    <location>
        <begin position="548"/>
        <end position="561"/>
    </location>
</feature>
<feature type="region of interest" description="Disordered" evidence="1">
    <location>
        <begin position="1177"/>
        <end position="1279"/>
    </location>
</feature>
<accession>A0A538T411</accession>
<evidence type="ECO:0000313" key="4">
    <source>
        <dbReference type="Proteomes" id="UP000317716"/>
    </source>
</evidence>
<gene>
    <name evidence="3" type="ORF">E6K72_02645</name>
</gene>
<dbReference type="EMBL" id="VBOS01000080">
    <property type="protein sequence ID" value="TMQ58379.1"/>
    <property type="molecule type" value="Genomic_DNA"/>
</dbReference>
<dbReference type="InterPro" id="IPR011990">
    <property type="entry name" value="TPR-like_helical_dom_sf"/>
</dbReference>
<dbReference type="SUPFAM" id="SSF53300">
    <property type="entry name" value="vWA-like"/>
    <property type="match status" value="1"/>
</dbReference>
<dbReference type="Pfam" id="PF13432">
    <property type="entry name" value="TPR_16"/>
    <property type="match status" value="1"/>
</dbReference>
<dbReference type="PROSITE" id="PS50234">
    <property type="entry name" value="VWFA"/>
    <property type="match status" value="1"/>
</dbReference>
<dbReference type="SUPFAM" id="SSF48452">
    <property type="entry name" value="TPR-like"/>
    <property type="match status" value="1"/>
</dbReference>
<feature type="compositionally biased region" description="Low complexity" evidence="1">
    <location>
        <begin position="368"/>
        <end position="379"/>
    </location>
</feature>
<dbReference type="Gene3D" id="1.25.40.10">
    <property type="entry name" value="Tetratricopeptide repeat domain"/>
    <property type="match status" value="1"/>
</dbReference>
<sequence>MIFETPLWFLGLLALPLVAWLEAWLTRRDRDRLARLVARPLWGRVLQRPAEPWRFVRLALVELGVLGLVLALARPQWGIVREKVEREGVDVVLVLDTSGSMATEDVPPNRFFLARQALSALISRLEGDRFGLVAFEGEAYPLVPLTLDADAIGLFLETMEPGIVPAPGTSLGSGLAKGLDLFVNKDRNNKVMVLVSDGEDLEGDVESAVRLAKSAGVVVHTVGVGTEAGQPVPDFDRDGKRIGFKHDPSGEVVVSRLNMTTLEAIARGTGGRAFRVTPTDPTLSGLALAIEGMEQKTLAREFSYRRKERFQIPLGAGLIALALALLLPPPPLRRSARAAASAAAATVLALLLAPGVIGSARAQAQSQPPVARGAPPGVVDLGTQSGPPPAGEHASKPGVMDELLLRPSRLTAEGRKQYAGGNHPQALSAFERAARARPRDPRARFNLGDGLYKNGKYDEAATLFRALGENPGAPLAAPSRFNLGNALYQKKDAPQSRAGPARPERAGGAAEATAAESEGSEGSEKAGPTATATEAGRAEAEPEPGGAAEDRRAARGRALPERRRHAQGAGHAAPRCARAEREGRAEEAAACAARAEERREGLVRMRPSRMLLRALPALIALAGLAGGAAAQSVRSEVDARKVGLQDQLQLTITAEGSSLPDQIALPAFTNLRVVGGPSVSTQVSIMNGRMSQSKSWTYALQPLAVGPAEVGAVRVKLGSSEAVAPAIPIDVVAGGVKPPPQQRRSNDPFGDDPFRDFIDRGRPAQARLFVEAKPSRSDLYVGEPLLLTYYLYTQTSVSGLQFAGAPEFTGFWAEDLTQQGHPADEPTTVEGVPYHRFAVMKKLLFPTKAGRLTIPAATLNIGIAPQGFFDNGGTVQRATKTVTIEVKPIPEEPGFSGAVGRFQASASVDRPSLAFGEAATLRFKVEGTGNLKWIDRGPLLTVPGAKVYPPQVKSNLEVKPEGIVGSRTWEFVVVPQTSGTLEIPSLAFSYFDPARRTVVRSATTPLPLQVEGGAPGAAAPIPMSVPGVAAGGRPLPLRTEIELPSPWAAAIPGTWVGLIAIATLLLHGLLWGGDALGRIARRGPVGVARPAGVRVALGELKRVGQGGMSKEAAAGLIEKSVHRVFGSMDGDESDRGRAVRALLEEVHAVRYAPQLGDYSERLRELASRAPVGCWRLPLRASQPHGPGLRRRPQGCRRRSRRAHPRPSRRFLARKLRRPLRLPPQRRKGRRSSGSAGRESWRAGATIREPSPSTRISQHRATRAQRSTGTGRRPPPRAAAWGRRYGRCCAHASWIPRTARWRAKSSGSARAPISIAPSWPPIRWRRWPARRGVSGWIGSPCCCSRCRSPRTSA</sequence>
<dbReference type="PANTHER" id="PTHR40940:SF2">
    <property type="entry name" value="BATD"/>
    <property type="match status" value="1"/>
</dbReference>
<protein>
    <submittedName>
        <fullName evidence="3">VWA domain-containing protein</fullName>
    </submittedName>
</protein>
<dbReference type="Proteomes" id="UP000317716">
    <property type="component" value="Unassembled WGS sequence"/>
</dbReference>
<name>A0A538T411_UNCEI</name>
<dbReference type="Gene3D" id="3.40.50.410">
    <property type="entry name" value="von Willebrand factor, type A domain"/>
    <property type="match status" value="1"/>
</dbReference>
<reference evidence="3 4" key="1">
    <citation type="journal article" date="2019" name="Nat. Microbiol.">
        <title>Mediterranean grassland soil C-N compound turnover is dependent on rainfall and depth, and is mediated by genomically divergent microorganisms.</title>
        <authorList>
            <person name="Diamond S."/>
            <person name="Andeer P.F."/>
            <person name="Li Z."/>
            <person name="Crits-Christoph A."/>
            <person name="Burstein D."/>
            <person name="Anantharaman K."/>
            <person name="Lane K.R."/>
            <person name="Thomas B.C."/>
            <person name="Pan C."/>
            <person name="Northen T.R."/>
            <person name="Banfield J.F."/>
        </authorList>
    </citation>
    <scope>NUCLEOTIDE SEQUENCE [LARGE SCALE GENOMIC DNA]</scope>
    <source>
        <strain evidence="3">WS_2</strain>
    </source>
</reference>
<proteinExistence type="predicted"/>
<dbReference type="InterPro" id="IPR036465">
    <property type="entry name" value="vWFA_dom_sf"/>
</dbReference>
<evidence type="ECO:0000256" key="1">
    <source>
        <dbReference type="SAM" id="MobiDB-lite"/>
    </source>
</evidence>
<evidence type="ECO:0000259" key="2">
    <source>
        <dbReference type="PROSITE" id="PS50234"/>
    </source>
</evidence>
<feature type="compositionally biased region" description="Low complexity" evidence="1">
    <location>
        <begin position="525"/>
        <end position="535"/>
    </location>
</feature>
<feature type="compositionally biased region" description="Low complexity" evidence="1">
    <location>
        <begin position="497"/>
        <end position="517"/>
    </location>
</feature>
<dbReference type="Pfam" id="PF13584">
    <property type="entry name" value="BatD"/>
    <property type="match status" value="2"/>
</dbReference>
<feature type="region of interest" description="Disordered" evidence="1">
    <location>
        <begin position="491"/>
        <end position="580"/>
    </location>
</feature>
<dbReference type="Pfam" id="PF00092">
    <property type="entry name" value="VWA"/>
    <property type="match status" value="1"/>
</dbReference>
<comment type="caution">
    <text evidence="3">The sequence shown here is derived from an EMBL/GenBank/DDBJ whole genome shotgun (WGS) entry which is preliminary data.</text>
</comment>
<dbReference type="SMART" id="SM00327">
    <property type="entry name" value="VWA"/>
    <property type="match status" value="1"/>
</dbReference>
<feature type="region of interest" description="Disordered" evidence="1">
    <location>
        <begin position="363"/>
        <end position="399"/>
    </location>
</feature>
<feature type="compositionally biased region" description="Low complexity" evidence="1">
    <location>
        <begin position="567"/>
        <end position="576"/>
    </location>
</feature>
<feature type="compositionally biased region" description="Low complexity" evidence="1">
    <location>
        <begin position="1231"/>
        <end position="1244"/>
    </location>
</feature>